<proteinExistence type="predicted"/>
<reference evidence="3" key="1">
    <citation type="submission" date="2016-11" db="UniProtKB">
        <authorList>
            <consortium name="WormBaseParasite"/>
        </authorList>
    </citation>
    <scope>IDENTIFICATION</scope>
</reference>
<feature type="signal peptide" evidence="1">
    <location>
        <begin position="1"/>
        <end position="20"/>
    </location>
</feature>
<keyword evidence="1" id="KW-0732">Signal</keyword>
<protein>
    <submittedName>
        <fullName evidence="3">Venom protein</fullName>
    </submittedName>
</protein>
<evidence type="ECO:0000313" key="2">
    <source>
        <dbReference type="Proteomes" id="UP000095282"/>
    </source>
</evidence>
<dbReference type="AlphaFoldDB" id="A0A1I7UW67"/>
<name>A0A1I7UW67_9PELO</name>
<dbReference type="WBParaSite" id="Csp11.Scaffold630.g19954.t1">
    <property type="protein sequence ID" value="Csp11.Scaffold630.g19954.t1"/>
    <property type="gene ID" value="Csp11.Scaffold630.g19954"/>
</dbReference>
<evidence type="ECO:0000313" key="3">
    <source>
        <dbReference type="WBParaSite" id="Csp11.Scaffold630.g19954.t1"/>
    </source>
</evidence>
<evidence type="ECO:0000256" key="1">
    <source>
        <dbReference type="SAM" id="SignalP"/>
    </source>
</evidence>
<accession>A0A1I7UW67</accession>
<keyword evidence="2" id="KW-1185">Reference proteome</keyword>
<organism evidence="2 3">
    <name type="scientific">Caenorhabditis tropicalis</name>
    <dbReference type="NCBI Taxonomy" id="1561998"/>
    <lineage>
        <taxon>Eukaryota</taxon>
        <taxon>Metazoa</taxon>
        <taxon>Ecdysozoa</taxon>
        <taxon>Nematoda</taxon>
        <taxon>Chromadorea</taxon>
        <taxon>Rhabditida</taxon>
        <taxon>Rhabditina</taxon>
        <taxon>Rhabditomorpha</taxon>
        <taxon>Rhabditoidea</taxon>
        <taxon>Rhabditidae</taxon>
        <taxon>Peloderinae</taxon>
        <taxon>Caenorhabditis</taxon>
    </lineage>
</organism>
<dbReference type="eggNOG" id="ENOG502R493">
    <property type="taxonomic scope" value="Eukaryota"/>
</dbReference>
<dbReference type="Proteomes" id="UP000095282">
    <property type="component" value="Unplaced"/>
</dbReference>
<sequence>MKLFMILLLSTCLLLQFVTADIYCNDKGICTGSGKPAEDTRCGNCHSCTYKNCCHVRFTNPHTKCDIPGWRSDVFKTVNG</sequence>
<feature type="chain" id="PRO_5009309438" evidence="1">
    <location>
        <begin position="21"/>
        <end position="80"/>
    </location>
</feature>